<accession>A0A9D7DZN9</accession>
<dbReference type="Proteomes" id="UP000807785">
    <property type="component" value="Unassembled WGS sequence"/>
</dbReference>
<dbReference type="AlphaFoldDB" id="A0A9D7DZN9"/>
<dbReference type="SMART" id="SM00332">
    <property type="entry name" value="PP2Cc"/>
    <property type="match status" value="1"/>
</dbReference>
<dbReference type="Pfam" id="PF13672">
    <property type="entry name" value="PP2C_2"/>
    <property type="match status" value="1"/>
</dbReference>
<comment type="caution">
    <text evidence="2">The sequence shown here is derived from an EMBL/GenBank/DDBJ whole genome shotgun (WGS) entry which is preliminary data.</text>
</comment>
<dbReference type="EMBL" id="JADJEV010000003">
    <property type="protein sequence ID" value="MBK6973786.1"/>
    <property type="molecule type" value="Genomic_DNA"/>
</dbReference>
<dbReference type="InterPro" id="IPR036457">
    <property type="entry name" value="PPM-type-like_dom_sf"/>
</dbReference>
<evidence type="ECO:0000259" key="1">
    <source>
        <dbReference type="PROSITE" id="PS51746"/>
    </source>
</evidence>
<reference evidence="2" key="1">
    <citation type="submission" date="2020-10" db="EMBL/GenBank/DDBJ databases">
        <title>Connecting structure to function with the recovery of over 1000 high-quality activated sludge metagenome-assembled genomes encoding full-length rRNA genes using long-read sequencing.</title>
        <authorList>
            <person name="Singleton C.M."/>
            <person name="Petriglieri F."/>
            <person name="Kristensen J.M."/>
            <person name="Kirkegaard R.H."/>
            <person name="Michaelsen T.Y."/>
            <person name="Andersen M.H."/>
            <person name="Karst S.M."/>
            <person name="Dueholm M.S."/>
            <person name="Nielsen P.H."/>
            <person name="Albertsen M."/>
        </authorList>
    </citation>
    <scope>NUCLEOTIDE SEQUENCE</scope>
    <source>
        <strain evidence="2">Bjer_18-Q3-R1-45_BAT3C.347</strain>
    </source>
</reference>
<dbReference type="CDD" id="cd00143">
    <property type="entry name" value="PP2Cc"/>
    <property type="match status" value="1"/>
</dbReference>
<evidence type="ECO:0000313" key="3">
    <source>
        <dbReference type="Proteomes" id="UP000807785"/>
    </source>
</evidence>
<name>A0A9D7DZN9_9PROT</name>
<dbReference type="SMART" id="SM00331">
    <property type="entry name" value="PP2C_SIG"/>
    <property type="match status" value="1"/>
</dbReference>
<dbReference type="PROSITE" id="PS51746">
    <property type="entry name" value="PPM_2"/>
    <property type="match status" value="1"/>
</dbReference>
<sequence>MGLKVDSCVARHQGDRREQQDRSAIFAHPSRRGVMLAALADGMGGHSGGAMAAEQVLLKARQNLEIYNPGEPPDEFLASIIDEAHVVIKLTRFTSEQDPHSTAVLLLLHGGRADWAHTGDSRLYHFRGDTLMHLSGDHSLVAEMVRKGSLTSDQAKSYPHKNVLIGCLGGDREPMIDLGTVASLQAGDVFLLCSDGLWAYFDPAELGGVLSAHSPREAAEVLINRARQRAEGAGDNISLVIVKLSDPEAEKQRKAKAEALVARKLLGSGQRPG</sequence>
<organism evidence="2 3">
    <name type="scientific">Candidatus Methylophosphatis roskildensis</name>
    <dbReference type="NCBI Taxonomy" id="2899263"/>
    <lineage>
        <taxon>Bacteria</taxon>
        <taxon>Pseudomonadati</taxon>
        <taxon>Pseudomonadota</taxon>
        <taxon>Betaproteobacteria</taxon>
        <taxon>Nitrosomonadales</taxon>
        <taxon>Sterolibacteriaceae</taxon>
        <taxon>Candidatus Methylophosphatis</taxon>
    </lineage>
</organism>
<dbReference type="SUPFAM" id="SSF81606">
    <property type="entry name" value="PP2C-like"/>
    <property type="match status" value="1"/>
</dbReference>
<dbReference type="Gene3D" id="3.60.40.10">
    <property type="entry name" value="PPM-type phosphatase domain"/>
    <property type="match status" value="1"/>
</dbReference>
<feature type="domain" description="PPM-type phosphatase" evidence="1">
    <location>
        <begin position="6"/>
        <end position="244"/>
    </location>
</feature>
<evidence type="ECO:0000313" key="2">
    <source>
        <dbReference type="EMBL" id="MBK6973786.1"/>
    </source>
</evidence>
<protein>
    <submittedName>
        <fullName evidence="2">Serine/threonine-protein phosphatase</fullName>
    </submittedName>
</protein>
<proteinExistence type="predicted"/>
<gene>
    <name evidence="2" type="ORF">IPH26_12855</name>
</gene>
<dbReference type="InterPro" id="IPR001932">
    <property type="entry name" value="PPM-type_phosphatase-like_dom"/>
</dbReference>